<feature type="binding site" evidence="4">
    <location>
        <position position="126"/>
    </location>
    <ligand>
        <name>substrate</name>
    </ligand>
</feature>
<evidence type="ECO:0000256" key="5">
    <source>
        <dbReference type="PIRSR" id="PIRSR015582-2"/>
    </source>
</evidence>
<evidence type="ECO:0000256" key="4">
    <source>
        <dbReference type="PIRSR" id="PIRSR015582-1"/>
    </source>
</evidence>
<evidence type="ECO:0000256" key="3">
    <source>
        <dbReference type="ARBA" id="ARBA00022842"/>
    </source>
</evidence>
<feature type="binding site" evidence="5">
    <location>
        <position position="126"/>
    </location>
    <ligand>
        <name>Mg(2+)</name>
        <dbReference type="ChEBI" id="CHEBI:18420"/>
    </ligand>
</feature>
<comment type="caution">
    <text evidence="7">The sequence shown here is derived from an EMBL/GenBank/DDBJ whole genome shotgun (WGS) entry which is preliminary data.</text>
</comment>
<organism evidence="7 8">
    <name type="scientific">Cupriavidus necator</name>
    <name type="common">Alcaligenes eutrophus</name>
    <name type="synonym">Ralstonia eutropha</name>
    <dbReference type="NCBI Taxonomy" id="106590"/>
    <lineage>
        <taxon>Bacteria</taxon>
        <taxon>Pseudomonadati</taxon>
        <taxon>Pseudomonadota</taxon>
        <taxon>Betaproteobacteria</taxon>
        <taxon>Burkholderiales</taxon>
        <taxon>Burkholderiaceae</taxon>
        <taxon>Cupriavidus</taxon>
    </lineage>
</organism>
<gene>
    <name evidence="7" type="ORF">DDK22_06855</name>
</gene>
<accession>A0A367PQN1</accession>
<dbReference type="GO" id="GO:0000287">
    <property type="term" value="F:magnesium ion binding"/>
    <property type="evidence" value="ECO:0007669"/>
    <property type="project" value="TreeGrafter"/>
</dbReference>
<protein>
    <submittedName>
        <fullName evidence="7">CoA ester lyase</fullName>
    </submittedName>
</protein>
<dbReference type="GO" id="GO:0016829">
    <property type="term" value="F:lyase activity"/>
    <property type="evidence" value="ECO:0007669"/>
    <property type="project" value="UniProtKB-KW"/>
</dbReference>
<feature type="binding site" evidence="4">
    <location>
        <position position="66"/>
    </location>
    <ligand>
        <name>substrate</name>
    </ligand>
</feature>
<keyword evidence="7" id="KW-0456">Lyase</keyword>
<keyword evidence="2 5" id="KW-0479">Metal-binding</keyword>
<feature type="binding site" evidence="5">
    <location>
        <position position="152"/>
    </location>
    <ligand>
        <name>Mg(2+)</name>
        <dbReference type="ChEBI" id="CHEBI:18420"/>
    </ligand>
</feature>
<dbReference type="InterPro" id="IPR011206">
    <property type="entry name" value="Citrate_lyase_beta/mcl1/mcl2"/>
</dbReference>
<evidence type="ECO:0000256" key="1">
    <source>
        <dbReference type="ARBA" id="ARBA00001946"/>
    </source>
</evidence>
<dbReference type="Proteomes" id="UP000253501">
    <property type="component" value="Unassembled WGS sequence"/>
</dbReference>
<keyword evidence="3 5" id="KW-0460">Magnesium</keyword>
<comment type="cofactor">
    <cofactor evidence="1">
        <name>Mg(2+)</name>
        <dbReference type="ChEBI" id="CHEBI:18420"/>
    </cofactor>
</comment>
<dbReference type="PANTHER" id="PTHR32308:SF10">
    <property type="entry name" value="CITRATE LYASE SUBUNIT BETA"/>
    <property type="match status" value="1"/>
</dbReference>
<evidence type="ECO:0000313" key="7">
    <source>
        <dbReference type="EMBL" id="RCJ09225.1"/>
    </source>
</evidence>
<dbReference type="InterPro" id="IPR005000">
    <property type="entry name" value="Aldolase/citrate-lyase_domain"/>
</dbReference>
<dbReference type="Pfam" id="PF03328">
    <property type="entry name" value="HpcH_HpaI"/>
    <property type="match status" value="1"/>
</dbReference>
<name>A0A367PQN1_CUPNE</name>
<dbReference type="PANTHER" id="PTHR32308">
    <property type="entry name" value="LYASE BETA SUBUNIT, PUTATIVE (AFU_ORTHOLOGUE AFUA_4G13030)-RELATED"/>
    <property type="match status" value="1"/>
</dbReference>
<evidence type="ECO:0000259" key="6">
    <source>
        <dbReference type="Pfam" id="PF03328"/>
    </source>
</evidence>
<dbReference type="EMBL" id="QDHA01000015">
    <property type="protein sequence ID" value="RCJ09225.1"/>
    <property type="molecule type" value="Genomic_DNA"/>
</dbReference>
<evidence type="ECO:0000313" key="8">
    <source>
        <dbReference type="Proteomes" id="UP000253501"/>
    </source>
</evidence>
<dbReference type="InterPro" id="IPR040442">
    <property type="entry name" value="Pyrv_kinase-like_dom_sf"/>
</dbReference>
<dbReference type="SUPFAM" id="SSF51621">
    <property type="entry name" value="Phosphoenolpyruvate/pyruvate domain"/>
    <property type="match status" value="1"/>
</dbReference>
<sequence length="276" mass="29655">MKRPVTYLFVPGNRPERFDKAARAMPDAVILDLEDAVHPDSKPAAREAVAHWHGATPAGGVRRYLRINAAATPEFATDMAWLAALPSPQRCDGVVLPKAESPQQVAHLARWLEHWQPQAGLVAIIETARGLAAVEAIAAVPGVTRLAFGSLDFSLDIGCEEMPEAFLHARSRIVVASRVAGLPAPVDGVTPDFADIDTVRADAIHARRLGFGAKLCIHPVQVAPVRDTFMPDAGKLAWAQRVLVAAERSHAVQVDGKMVDLPLIEQAQRVLRAAAA</sequence>
<feature type="domain" description="HpcH/HpaI aldolase/citrate lyase" evidence="6">
    <location>
        <begin position="7"/>
        <end position="219"/>
    </location>
</feature>
<proteinExistence type="predicted"/>
<dbReference type="Gene3D" id="3.20.20.60">
    <property type="entry name" value="Phosphoenolpyruvate-binding domains"/>
    <property type="match status" value="1"/>
</dbReference>
<reference evidence="7 8" key="1">
    <citation type="submission" date="2018-04" db="EMBL/GenBank/DDBJ databases">
        <title>Cupriavidus necator CR12 genome sequencing and assembly.</title>
        <authorList>
            <person name="Ben Fekih I."/>
            <person name="Mazhar H.S."/>
            <person name="Bello S.K."/>
            <person name="Rensing C."/>
        </authorList>
    </citation>
    <scope>NUCLEOTIDE SEQUENCE [LARGE SCALE GENOMIC DNA]</scope>
    <source>
        <strain evidence="7 8">CR12</strain>
    </source>
</reference>
<dbReference type="PIRSF" id="PIRSF015582">
    <property type="entry name" value="Cit_lyase_B"/>
    <property type="match status" value="1"/>
</dbReference>
<evidence type="ECO:0000256" key="2">
    <source>
        <dbReference type="ARBA" id="ARBA00022723"/>
    </source>
</evidence>
<dbReference type="AlphaFoldDB" id="A0A367PQN1"/>
<dbReference type="InterPro" id="IPR015813">
    <property type="entry name" value="Pyrv/PenolPyrv_kinase-like_dom"/>
</dbReference>
<dbReference type="GO" id="GO:0006107">
    <property type="term" value="P:oxaloacetate metabolic process"/>
    <property type="evidence" value="ECO:0007669"/>
    <property type="project" value="TreeGrafter"/>
</dbReference>
<dbReference type="RefSeq" id="WP_114131306.1">
    <property type="nucleotide sequence ID" value="NZ_CP068434.1"/>
</dbReference>